<dbReference type="PANTHER" id="PTHR33744">
    <property type="entry name" value="CARBOHYDRATE DIACID REGULATOR"/>
    <property type="match status" value="1"/>
</dbReference>
<dbReference type="Proteomes" id="UP000040576">
    <property type="component" value="Unassembled WGS sequence"/>
</dbReference>
<dbReference type="AlphaFoldDB" id="A0A090IXY8"/>
<organism evidence="2 3">
    <name type="scientific">Caldibacillus thermoamylovorans</name>
    <dbReference type="NCBI Taxonomy" id="35841"/>
    <lineage>
        <taxon>Bacteria</taxon>
        <taxon>Bacillati</taxon>
        <taxon>Bacillota</taxon>
        <taxon>Bacilli</taxon>
        <taxon>Bacillales</taxon>
        <taxon>Bacillaceae</taxon>
        <taxon>Caldibacillus</taxon>
    </lineage>
</organism>
<dbReference type="InterPro" id="IPR025736">
    <property type="entry name" value="PucR_C-HTH_dom"/>
</dbReference>
<feature type="domain" description="PucR C-terminal helix-turn-helix" evidence="1">
    <location>
        <begin position="236"/>
        <end position="288"/>
    </location>
</feature>
<evidence type="ECO:0000259" key="1">
    <source>
        <dbReference type="Pfam" id="PF13556"/>
    </source>
</evidence>
<accession>A0A090IXY8</accession>
<dbReference type="InterPro" id="IPR051448">
    <property type="entry name" value="CdaR-like_regulators"/>
</dbReference>
<reference evidence="2 3" key="1">
    <citation type="submission" date="2014-07" db="EMBL/GenBank/DDBJ databases">
        <authorList>
            <person name="Wibberg Daniel"/>
        </authorList>
    </citation>
    <scope>NUCLEOTIDE SEQUENCE [LARGE SCALE GENOMIC DNA]</scope>
</reference>
<dbReference type="Pfam" id="PF13556">
    <property type="entry name" value="HTH_30"/>
    <property type="match status" value="1"/>
</dbReference>
<keyword evidence="3" id="KW-1185">Reference proteome</keyword>
<dbReference type="Gene3D" id="1.10.10.2840">
    <property type="entry name" value="PucR C-terminal helix-turn-helix domain"/>
    <property type="match status" value="1"/>
</dbReference>
<protein>
    <recommendedName>
        <fullName evidence="1">PucR C-terminal helix-turn-helix domain-containing protein</fullName>
    </recommendedName>
</protein>
<proteinExistence type="predicted"/>
<dbReference type="InterPro" id="IPR042070">
    <property type="entry name" value="PucR_C-HTH_sf"/>
</dbReference>
<gene>
    <name evidence="2" type="ORF">BT1A1_0512</name>
</gene>
<evidence type="ECO:0000313" key="2">
    <source>
        <dbReference type="EMBL" id="CEE00370.1"/>
    </source>
</evidence>
<dbReference type="RefSeq" id="WP_034767769.1">
    <property type="nucleotide sequence ID" value="NZ_CCRF01000018.1"/>
</dbReference>
<dbReference type="EMBL" id="CCRF01000018">
    <property type="protein sequence ID" value="CEE00370.1"/>
    <property type="molecule type" value="Genomic_DNA"/>
</dbReference>
<sequence length="306" mass="36687">MHKNILKLYPDAVIQDLPSYDDECFCFYDESTKQYFTIKKSSVTEREKLLLETKYTLVEETPEFLNSQVEQKAWYQFLLNDGKLPGNSGRIRFIQFHLEEINDYHDFVNAVESFIQDRVAFVWFDKKTGIIIEKEMNDFLTEKDFDSFKDAILADFYIKVDFYIGRFFEVSQKLKERFFREQYYFKMGRNVYPQKHIFSFIHAFPIVMMTTEWHRLIPILEQEYQDIFQGDKEMVKIIKKYLENNFNTSLSAKELYMHRNSLQYKIDKFIEHTSIDIKKFQGAISVYFISIFADASLYIDGGQFSS</sequence>
<dbReference type="PANTHER" id="PTHR33744:SF15">
    <property type="entry name" value="CARBOHYDRATE DIACID REGULATOR"/>
    <property type="match status" value="1"/>
</dbReference>
<name>A0A090IXY8_9BACI</name>
<evidence type="ECO:0000313" key="3">
    <source>
        <dbReference type="Proteomes" id="UP000040576"/>
    </source>
</evidence>